<evidence type="ECO:0000313" key="17">
    <source>
        <dbReference type="Proteomes" id="UP000576209"/>
    </source>
</evidence>
<feature type="domain" description="TonB-dependent receptor plug" evidence="15">
    <location>
        <begin position="39"/>
        <end position="146"/>
    </location>
</feature>
<keyword evidence="2 11" id="KW-0813">Transport</keyword>
<keyword evidence="9 11" id="KW-0472">Membrane</keyword>
<dbReference type="InterPro" id="IPR037066">
    <property type="entry name" value="Plug_dom_sf"/>
</dbReference>
<dbReference type="InterPro" id="IPR012910">
    <property type="entry name" value="Plug_dom"/>
</dbReference>
<evidence type="ECO:0000259" key="14">
    <source>
        <dbReference type="Pfam" id="PF00593"/>
    </source>
</evidence>
<dbReference type="EMBL" id="JACIFF010000002">
    <property type="protein sequence ID" value="MBB4078587.1"/>
    <property type="molecule type" value="Genomic_DNA"/>
</dbReference>
<dbReference type="Pfam" id="PF07715">
    <property type="entry name" value="Plug"/>
    <property type="match status" value="1"/>
</dbReference>
<dbReference type="PANTHER" id="PTHR32552:SF81">
    <property type="entry name" value="TONB-DEPENDENT OUTER MEMBRANE RECEPTOR"/>
    <property type="match status" value="1"/>
</dbReference>
<keyword evidence="5 11" id="KW-0812">Transmembrane</keyword>
<gene>
    <name evidence="16" type="ORF">GGR28_001200</name>
</gene>
<keyword evidence="7" id="KW-0406">Ion transport</keyword>
<feature type="signal peptide" evidence="13">
    <location>
        <begin position="1"/>
        <end position="19"/>
    </location>
</feature>
<keyword evidence="17" id="KW-1185">Reference proteome</keyword>
<evidence type="ECO:0000256" key="3">
    <source>
        <dbReference type="ARBA" id="ARBA00022452"/>
    </source>
</evidence>
<dbReference type="Gene3D" id="2.40.170.20">
    <property type="entry name" value="TonB-dependent receptor, beta-barrel domain"/>
    <property type="match status" value="1"/>
</dbReference>
<keyword evidence="16" id="KW-0675">Receptor</keyword>
<reference evidence="16 17" key="1">
    <citation type="submission" date="2020-08" db="EMBL/GenBank/DDBJ databases">
        <title>Genomic Encyclopedia of Type Strains, Phase IV (KMG-IV): sequencing the most valuable type-strain genomes for metagenomic binning, comparative biology and taxonomic classification.</title>
        <authorList>
            <person name="Goeker M."/>
        </authorList>
    </citation>
    <scope>NUCLEOTIDE SEQUENCE [LARGE SCALE GENOMIC DNA]</scope>
    <source>
        <strain evidence="16 17">DSM 105137</strain>
    </source>
</reference>
<dbReference type="InterPro" id="IPR000531">
    <property type="entry name" value="Beta-barrel_TonB"/>
</dbReference>
<feature type="chain" id="PRO_5033000021" evidence="13">
    <location>
        <begin position="20"/>
        <end position="669"/>
    </location>
</feature>
<evidence type="ECO:0000256" key="2">
    <source>
        <dbReference type="ARBA" id="ARBA00022448"/>
    </source>
</evidence>
<evidence type="ECO:0000256" key="1">
    <source>
        <dbReference type="ARBA" id="ARBA00004571"/>
    </source>
</evidence>
<name>A0A840E5Y0_9BACT</name>
<dbReference type="GO" id="GO:0009279">
    <property type="term" value="C:cell outer membrane"/>
    <property type="evidence" value="ECO:0007669"/>
    <property type="project" value="UniProtKB-SubCell"/>
</dbReference>
<evidence type="ECO:0000256" key="12">
    <source>
        <dbReference type="RuleBase" id="RU003357"/>
    </source>
</evidence>
<dbReference type="Proteomes" id="UP000576209">
    <property type="component" value="Unassembled WGS sequence"/>
</dbReference>
<dbReference type="PANTHER" id="PTHR32552">
    <property type="entry name" value="FERRICHROME IRON RECEPTOR-RELATED"/>
    <property type="match status" value="1"/>
</dbReference>
<keyword evidence="4" id="KW-0410">Iron transport</keyword>
<dbReference type="SUPFAM" id="SSF56935">
    <property type="entry name" value="Porins"/>
    <property type="match status" value="1"/>
</dbReference>
<organism evidence="16 17">
    <name type="scientific">Neolewinella aquimaris</name>
    <dbReference type="NCBI Taxonomy" id="1835722"/>
    <lineage>
        <taxon>Bacteria</taxon>
        <taxon>Pseudomonadati</taxon>
        <taxon>Bacteroidota</taxon>
        <taxon>Saprospiria</taxon>
        <taxon>Saprospirales</taxon>
        <taxon>Lewinellaceae</taxon>
        <taxon>Neolewinella</taxon>
    </lineage>
</organism>
<evidence type="ECO:0000256" key="10">
    <source>
        <dbReference type="ARBA" id="ARBA00023237"/>
    </source>
</evidence>
<keyword evidence="3 11" id="KW-1134">Transmembrane beta strand</keyword>
<keyword evidence="10 11" id="KW-0998">Cell outer membrane</keyword>
<dbReference type="InterPro" id="IPR039426">
    <property type="entry name" value="TonB-dep_rcpt-like"/>
</dbReference>
<accession>A0A840E5Y0</accession>
<comment type="similarity">
    <text evidence="11 12">Belongs to the TonB-dependent receptor family.</text>
</comment>
<evidence type="ECO:0000256" key="4">
    <source>
        <dbReference type="ARBA" id="ARBA00022496"/>
    </source>
</evidence>
<evidence type="ECO:0000256" key="5">
    <source>
        <dbReference type="ARBA" id="ARBA00022692"/>
    </source>
</evidence>
<sequence>MFRYLVLLVLLTQRMAAQSDTLYTLPDATVVGFRDQLPVQRVAASISTLDRTELRQFPANDLLPAMNRLPGVRFEERAPGSYRISVRGSTLRSPFGVRNIKVYWNGIPITEPGGDTQLNFLDISNIDRVELIRGPASSLYGAGTAGTLMLSTDTLGSPVSTEISGGSFGFFRAGAQVQWPAGKAAQVTGGAQYQLRVAHQQTDGYREHSSLRRQTVQASTRWSSASGRDWSLHALYTRLGYDLPGGLNAEQYADDLRQARPGSEETNASINYDNLLLGLTQNWTKGRWTNSTTLYGTGFYFDHPFNFDYKRETNLGVGGRTAFDYTLPLNSSVLKLTLGAEDQLQYRMANNFGNDAGQPSELNFSDEVLSKQRVVFLQASQNFADWRFTAGVSLNNLSYRVDRTFDSDGNTGITESDIRGVVSPRISALRDFGRWSVYGSISSGFSPPTLDEFRTNEGSINTALRPERGITYELGTKGRRGPLTYDLSLFYLRLDETISTYSDERGTTLFRNAGNTDQRGLELALDYAVRSWLDLYASYTYHDFSYGNYSRAGEDYSGNRLPGTAPHTVNLEARLAFPAGFYLVLTENYTDAIPLNDANVVYGDAYHLVRGRAGWRGRLGRTSADLYFGGSNLLDARMSFGNDLNPQFGGRYYQPAPGRNWFIGIAVTP</sequence>
<feature type="domain" description="TonB-dependent receptor-like beta-barrel" evidence="14">
    <location>
        <begin position="220"/>
        <end position="633"/>
    </location>
</feature>
<dbReference type="Pfam" id="PF00593">
    <property type="entry name" value="TonB_dep_Rec_b-barrel"/>
    <property type="match status" value="1"/>
</dbReference>
<protein>
    <submittedName>
        <fullName evidence="16">Iron complex outermembrane receptor protein</fullName>
    </submittedName>
</protein>
<evidence type="ECO:0000259" key="15">
    <source>
        <dbReference type="Pfam" id="PF07715"/>
    </source>
</evidence>
<dbReference type="Gene3D" id="2.170.130.10">
    <property type="entry name" value="TonB-dependent receptor, plug domain"/>
    <property type="match status" value="1"/>
</dbReference>
<dbReference type="InterPro" id="IPR036942">
    <property type="entry name" value="Beta-barrel_TonB_sf"/>
</dbReference>
<evidence type="ECO:0000256" key="9">
    <source>
        <dbReference type="ARBA" id="ARBA00023136"/>
    </source>
</evidence>
<dbReference type="RefSeq" id="WP_183494828.1">
    <property type="nucleotide sequence ID" value="NZ_JACIFF010000002.1"/>
</dbReference>
<evidence type="ECO:0000256" key="6">
    <source>
        <dbReference type="ARBA" id="ARBA00023004"/>
    </source>
</evidence>
<keyword evidence="13" id="KW-0732">Signal</keyword>
<keyword evidence="6" id="KW-0408">Iron</keyword>
<evidence type="ECO:0000256" key="8">
    <source>
        <dbReference type="ARBA" id="ARBA00023077"/>
    </source>
</evidence>
<evidence type="ECO:0000256" key="13">
    <source>
        <dbReference type="SAM" id="SignalP"/>
    </source>
</evidence>
<evidence type="ECO:0000256" key="7">
    <source>
        <dbReference type="ARBA" id="ARBA00023065"/>
    </source>
</evidence>
<proteinExistence type="inferred from homology"/>
<comment type="subcellular location">
    <subcellularLocation>
        <location evidence="1 11">Cell outer membrane</location>
        <topology evidence="1 11">Multi-pass membrane protein</topology>
    </subcellularLocation>
</comment>
<dbReference type="AlphaFoldDB" id="A0A840E5Y0"/>
<evidence type="ECO:0000256" key="11">
    <source>
        <dbReference type="PROSITE-ProRule" id="PRU01360"/>
    </source>
</evidence>
<evidence type="ECO:0000313" key="16">
    <source>
        <dbReference type="EMBL" id="MBB4078587.1"/>
    </source>
</evidence>
<dbReference type="PROSITE" id="PS52016">
    <property type="entry name" value="TONB_DEPENDENT_REC_3"/>
    <property type="match status" value="1"/>
</dbReference>
<dbReference type="GO" id="GO:0006826">
    <property type="term" value="P:iron ion transport"/>
    <property type="evidence" value="ECO:0007669"/>
    <property type="project" value="UniProtKB-KW"/>
</dbReference>
<comment type="caution">
    <text evidence="16">The sequence shown here is derived from an EMBL/GenBank/DDBJ whole genome shotgun (WGS) entry which is preliminary data.</text>
</comment>
<keyword evidence="8 12" id="KW-0798">TonB box</keyword>